<name>A0ABS6G063_9FIRM</name>
<dbReference type="Pfam" id="PF12645">
    <property type="entry name" value="HTH_16"/>
    <property type="match status" value="1"/>
</dbReference>
<dbReference type="InterPro" id="IPR024760">
    <property type="entry name" value="HTH_dom_conjug_TS-like"/>
</dbReference>
<protein>
    <submittedName>
        <fullName evidence="2">Helix-turn-helix domain-containing protein</fullName>
    </submittedName>
</protein>
<proteinExistence type="predicted"/>
<evidence type="ECO:0000313" key="3">
    <source>
        <dbReference type="Proteomes" id="UP000779508"/>
    </source>
</evidence>
<keyword evidence="3" id="KW-1185">Reference proteome</keyword>
<dbReference type="Proteomes" id="UP000779508">
    <property type="component" value="Unassembled WGS sequence"/>
</dbReference>
<dbReference type="RefSeq" id="WP_216415383.1">
    <property type="nucleotide sequence ID" value="NZ_JAHLQK010000002.1"/>
</dbReference>
<sequence length="83" mass="9802">MEDRELRKVFHNAQNGDKDSIQKILEMFQPLVHKNSFIDGKFDEDCFQELNIKLINCIKSFEFSPIAIEDVHKSFEELLSLKE</sequence>
<evidence type="ECO:0000259" key="1">
    <source>
        <dbReference type="Pfam" id="PF12645"/>
    </source>
</evidence>
<comment type="caution">
    <text evidence="2">The sequence shown here is derived from an EMBL/GenBank/DDBJ whole genome shotgun (WGS) entry which is preliminary data.</text>
</comment>
<organism evidence="2 3">
    <name type="scientific">Alkaliphilus flagellatus</name>
    <dbReference type="NCBI Taxonomy" id="2841507"/>
    <lineage>
        <taxon>Bacteria</taxon>
        <taxon>Bacillati</taxon>
        <taxon>Bacillota</taxon>
        <taxon>Clostridia</taxon>
        <taxon>Peptostreptococcales</taxon>
        <taxon>Natronincolaceae</taxon>
        <taxon>Alkaliphilus</taxon>
    </lineage>
</organism>
<accession>A0ABS6G063</accession>
<reference evidence="2 3" key="1">
    <citation type="submission" date="2021-06" db="EMBL/GenBank/DDBJ databases">
        <authorList>
            <person name="Sun Q."/>
            <person name="Li D."/>
        </authorList>
    </citation>
    <scope>NUCLEOTIDE SEQUENCE [LARGE SCALE GENOMIC DNA]</scope>
    <source>
        <strain evidence="2 3">MSJ-5</strain>
    </source>
</reference>
<gene>
    <name evidence="2" type="ORF">KQI88_05650</name>
</gene>
<feature type="domain" description="Helix-turn-helix conjugative transposon-like" evidence="1">
    <location>
        <begin position="8"/>
        <end position="62"/>
    </location>
</feature>
<dbReference type="EMBL" id="JAHLQK010000002">
    <property type="protein sequence ID" value="MBU5675892.1"/>
    <property type="molecule type" value="Genomic_DNA"/>
</dbReference>
<evidence type="ECO:0000313" key="2">
    <source>
        <dbReference type="EMBL" id="MBU5675892.1"/>
    </source>
</evidence>